<dbReference type="STRING" id="1385519.N801_12275"/>
<keyword evidence="2" id="KW-1185">Reference proteome</keyword>
<protein>
    <submittedName>
        <fullName evidence="1">Uncharacterized protein</fullName>
    </submittedName>
</protein>
<comment type="caution">
    <text evidence="1">The sequence shown here is derived from an EMBL/GenBank/DDBJ whole genome shotgun (WGS) entry which is preliminary data.</text>
</comment>
<dbReference type="Pfam" id="PF03682">
    <property type="entry name" value="UPF0158"/>
    <property type="match status" value="1"/>
</dbReference>
<sequence length="238" mass="25975">MSLREYRTQLRGATARADSPALVELLTSSPWPKDALQLVGDAILVVVASDANDAVALTRRCMAALEERGWEGDAELAAALASAGNDGPMPMLRPVPVDLEDLASVLEGDPVHGGGRVDLRTGGVWPEFVVDDVDDDDEEEDDDEDDSRWLWVDPQGSRAGHRDMELFIGTVDDPALADRLTIAVAGRGAFRRFKDVIAAEPAAAERWYTLSEDRLRGRARSWLAARGYRPTRPASPDR</sequence>
<dbReference type="AlphaFoldDB" id="A0A0A0JTM7"/>
<accession>A0A0A0JTM7</accession>
<dbReference type="eggNOG" id="COG2350">
    <property type="taxonomic scope" value="Bacteria"/>
</dbReference>
<gene>
    <name evidence="1" type="ORF">N801_12275</name>
</gene>
<dbReference type="RefSeq" id="WP_052112920.1">
    <property type="nucleotide sequence ID" value="NZ_AVPL01000031.1"/>
</dbReference>
<dbReference type="Proteomes" id="UP000030013">
    <property type="component" value="Unassembled WGS sequence"/>
</dbReference>
<reference evidence="1 2" key="1">
    <citation type="submission" date="2013-08" db="EMBL/GenBank/DDBJ databases">
        <title>The genome sequence of Knoellia aerolata.</title>
        <authorList>
            <person name="Zhu W."/>
            <person name="Wang G."/>
        </authorList>
    </citation>
    <scope>NUCLEOTIDE SEQUENCE [LARGE SCALE GENOMIC DNA]</scope>
    <source>
        <strain evidence="1 2">DSM 18566</strain>
    </source>
</reference>
<dbReference type="InterPro" id="IPR005361">
    <property type="entry name" value="UPF0158"/>
</dbReference>
<evidence type="ECO:0000313" key="1">
    <source>
        <dbReference type="EMBL" id="KGN40795.1"/>
    </source>
</evidence>
<evidence type="ECO:0000313" key="2">
    <source>
        <dbReference type="Proteomes" id="UP000030013"/>
    </source>
</evidence>
<name>A0A0A0JTM7_9MICO</name>
<organism evidence="1 2">
    <name type="scientific">Knoellia aerolata DSM 18566</name>
    <dbReference type="NCBI Taxonomy" id="1385519"/>
    <lineage>
        <taxon>Bacteria</taxon>
        <taxon>Bacillati</taxon>
        <taxon>Actinomycetota</taxon>
        <taxon>Actinomycetes</taxon>
        <taxon>Micrococcales</taxon>
        <taxon>Intrasporangiaceae</taxon>
        <taxon>Knoellia</taxon>
    </lineage>
</organism>
<dbReference type="EMBL" id="AVPL01000031">
    <property type="protein sequence ID" value="KGN40795.1"/>
    <property type="molecule type" value="Genomic_DNA"/>
</dbReference>
<dbReference type="OrthoDB" id="9816539at2"/>
<proteinExistence type="predicted"/>